<feature type="region of interest" description="Disordered" evidence="7">
    <location>
        <begin position="175"/>
        <end position="212"/>
    </location>
</feature>
<evidence type="ECO:0000256" key="6">
    <source>
        <dbReference type="ARBA" id="ARBA00023136"/>
    </source>
</evidence>
<proteinExistence type="inferred from homology"/>
<keyword evidence="6" id="KW-0472">Membrane</keyword>
<keyword evidence="3" id="KW-0813">Transport</keyword>
<dbReference type="GO" id="GO:0005771">
    <property type="term" value="C:multivesicular body"/>
    <property type="evidence" value="ECO:0007669"/>
    <property type="project" value="TreeGrafter"/>
</dbReference>
<dbReference type="InParanoid" id="I2H8R7"/>
<accession>I2H8R7</accession>
<dbReference type="RefSeq" id="XP_004182288.1">
    <property type="nucleotide sequence ID" value="XM_004182240.1"/>
</dbReference>
<dbReference type="eggNOG" id="KOG2910">
    <property type="taxonomic scope" value="Eukaryota"/>
</dbReference>
<organism evidence="8 9">
    <name type="scientific">Henningerozyma blattae (strain ATCC 34711 / CBS 6284 / DSM 70876 / NBRC 10599 / NRRL Y-10934 / UCD 77-7)</name>
    <name type="common">Yeast</name>
    <name type="synonym">Tetrapisispora blattae</name>
    <dbReference type="NCBI Taxonomy" id="1071380"/>
    <lineage>
        <taxon>Eukaryota</taxon>
        <taxon>Fungi</taxon>
        <taxon>Dikarya</taxon>
        <taxon>Ascomycota</taxon>
        <taxon>Saccharomycotina</taxon>
        <taxon>Saccharomycetes</taxon>
        <taxon>Saccharomycetales</taxon>
        <taxon>Saccharomycetaceae</taxon>
        <taxon>Henningerozyma</taxon>
    </lineage>
</organism>
<dbReference type="GO" id="GO:0070676">
    <property type="term" value="P:intralumenal vesicle formation"/>
    <property type="evidence" value="ECO:0007669"/>
    <property type="project" value="EnsemblFungi"/>
</dbReference>
<dbReference type="InterPro" id="IPR005024">
    <property type="entry name" value="Snf7_fam"/>
</dbReference>
<dbReference type="GO" id="GO:0032511">
    <property type="term" value="P:late endosome to vacuole transport via multivesicular body sorting pathway"/>
    <property type="evidence" value="ECO:0007669"/>
    <property type="project" value="TreeGrafter"/>
</dbReference>
<sequence length="212" mass="24546">MGQKNSRIKITETDKAILQLKTSKDQIHRYTKKTNQYIQLEKSQLKQLIQNDPQNYKKNLKIRFLLKRIHYQEHLLQQAMDQLINLENMVSTLEFKLVETQFINGLKNGNEILTKLNKEFTNVDTLMDNVQEQIQYQDEITNILSKSIVGVDFEDELDKELDMIENNLNSNQDIQLPSLKDAPLKDPSLNAPVPVKTAPVEDPSSKEEPLLA</sequence>
<dbReference type="Pfam" id="PF03357">
    <property type="entry name" value="Snf7"/>
    <property type="match status" value="1"/>
</dbReference>
<protein>
    <recommendedName>
        <fullName evidence="10">Vacuolar protein sorting-associated protein 20</fullName>
    </recommendedName>
</protein>
<dbReference type="KEGG" id="tbl:TBLA_0I01100"/>
<dbReference type="PANTHER" id="PTHR22761:SF5">
    <property type="entry name" value="CHARGED MULTIVESICULAR BODY PROTEIN 6"/>
    <property type="match status" value="1"/>
</dbReference>
<dbReference type="GO" id="GO:0043162">
    <property type="term" value="P:ubiquitin-dependent protein catabolic process via the multivesicular body sorting pathway"/>
    <property type="evidence" value="ECO:0007669"/>
    <property type="project" value="EnsemblFungi"/>
</dbReference>
<dbReference type="GO" id="GO:0005829">
    <property type="term" value="C:cytosol"/>
    <property type="evidence" value="ECO:0007669"/>
    <property type="project" value="EnsemblFungi"/>
</dbReference>
<keyword evidence="5" id="KW-0653">Protein transport</keyword>
<gene>
    <name evidence="8" type="primary">TBLA0I01100</name>
    <name evidence="8" type="ORF">TBLA_0I01100</name>
</gene>
<dbReference type="EMBL" id="HE806324">
    <property type="protein sequence ID" value="CCH62769.1"/>
    <property type="molecule type" value="Genomic_DNA"/>
</dbReference>
<evidence type="ECO:0000256" key="7">
    <source>
        <dbReference type="SAM" id="MobiDB-lite"/>
    </source>
</evidence>
<evidence type="ECO:0000256" key="3">
    <source>
        <dbReference type="ARBA" id="ARBA00022448"/>
    </source>
</evidence>
<keyword evidence="9" id="KW-1185">Reference proteome</keyword>
<dbReference type="GO" id="GO:0007031">
    <property type="term" value="P:peroxisome organization"/>
    <property type="evidence" value="ECO:0007669"/>
    <property type="project" value="EnsemblFungi"/>
</dbReference>
<dbReference type="GO" id="GO:0015031">
    <property type="term" value="P:protein transport"/>
    <property type="evidence" value="ECO:0007669"/>
    <property type="project" value="UniProtKB-KW"/>
</dbReference>
<dbReference type="GO" id="GO:0000815">
    <property type="term" value="C:ESCRT III complex"/>
    <property type="evidence" value="ECO:0007669"/>
    <property type="project" value="EnsemblFungi"/>
</dbReference>
<dbReference type="FunCoup" id="I2H8R7">
    <property type="interactions" value="566"/>
</dbReference>
<evidence type="ECO:0000256" key="4">
    <source>
        <dbReference type="ARBA" id="ARBA00022753"/>
    </source>
</evidence>
<evidence type="ECO:0000256" key="5">
    <source>
        <dbReference type="ARBA" id="ARBA00022927"/>
    </source>
</evidence>
<evidence type="ECO:0000256" key="1">
    <source>
        <dbReference type="ARBA" id="ARBA00004608"/>
    </source>
</evidence>
<evidence type="ECO:0000256" key="2">
    <source>
        <dbReference type="ARBA" id="ARBA00006190"/>
    </source>
</evidence>
<feature type="compositionally biased region" description="Basic and acidic residues" evidence="7">
    <location>
        <begin position="203"/>
        <end position="212"/>
    </location>
</feature>
<name>I2H8R7_HENB6</name>
<comment type="subcellular location">
    <subcellularLocation>
        <location evidence="1">Endosome membrane</location>
    </subcellularLocation>
</comment>
<dbReference type="PANTHER" id="PTHR22761">
    <property type="entry name" value="CHARGED MULTIVESICULAR BODY PROTEIN"/>
    <property type="match status" value="1"/>
</dbReference>
<keyword evidence="4" id="KW-0967">Endosome</keyword>
<dbReference type="GO" id="GO:0005783">
    <property type="term" value="C:endoplasmic reticulum"/>
    <property type="evidence" value="ECO:0007669"/>
    <property type="project" value="EnsemblFungi"/>
</dbReference>
<evidence type="ECO:0000313" key="9">
    <source>
        <dbReference type="Proteomes" id="UP000002866"/>
    </source>
</evidence>
<dbReference type="AlphaFoldDB" id="I2H8R7"/>
<dbReference type="STRING" id="1071380.I2H8R7"/>
<dbReference type="GO" id="GO:1904669">
    <property type="term" value="P:ATP export"/>
    <property type="evidence" value="ECO:0007669"/>
    <property type="project" value="EnsemblFungi"/>
</dbReference>
<comment type="similarity">
    <text evidence="2">Belongs to the SNF7 family.</text>
</comment>
<evidence type="ECO:0008006" key="10">
    <source>
        <dbReference type="Google" id="ProtNLM"/>
    </source>
</evidence>
<dbReference type="Proteomes" id="UP000002866">
    <property type="component" value="Chromosome 9"/>
</dbReference>
<dbReference type="HOGENOM" id="CLU_086201_2_0_1"/>
<reference evidence="8 9" key="1">
    <citation type="journal article" date="2011" name="Proc. Natl. Acad. Sci. U.S.A.">
        <title>Evolutionary erosion of yeast sex chromosomes by mating-type switching accidents.</title>
        <authorList>
            <person name="Gordon J.L."/>
            <person name="Armisen D."/>
            <person name="Proux-Wera E."/>
            <person name="Oheigeartaigh S.S."/>
            <person name="Byrne K.P."/>
            <person name="Wolfe K.H."/>
        </authorList>
    </citation>
    <scope>NUCLEOTIDE SEQUENCE [LARGE SCALE GENOMIC DNA]</scope>
    <source>
        <strain evidence="9">ATCC 34711 / CBS 6284 / DSM 70876 / NBRC 10599 / NRRL Y-10934 / UCD 77-7</strain>
    </source>
</reference>
<dbReference type="GeneID" id="14497947"/>
<evidence type="ECO:0000313" key="8">
    <source>
        <dbReference type="EMBL" id="CCH62769.1"/>
    </source>
</evidence>
<dbReference type="OMA" id="RAKQPAM"/>
<dbReference type="OrthoDB" id="441172at2759"/>